<evidence type="ECO:0000256" key="1">
    <source>
        <dbReference type="ARBA" id="ARBA00007274"/>
    </source>
</evidence>
<dbReference type="InterPro" id="IPR051159">
    <property type="entry name" value="Hexapeptide_acetyltransf"/>
</dbReference>
<comment type="caution">
    <text evidence="3">The sequence shown here is derived from an EMBL/GenBank/DDBJ whole genome shotgun (WGS) entry which is preliminary data.</text>
</comment>
<dbReference type="PANTHER" id="PTHR23416:SF23">
    <property type="entry name" value="ACETYLTRANSFERASE C18B11.09C-RELATED"/>
    <property type="match status" value="1"/>
</dbReference>
<evidence type="ECO:0008006" key="5">
    <source>
        <dbReference type="Google" id="ProtNLM"/>
    </source>
</evidence>
<dbReference type="SUPFAM" id="SSF51161">
    <property type="entry name" value="Trimeric LpxA-like enzymes"/>
    <property type="match status" value="1"/>
</dbReference>
<proteinExistence type="inferred from homology"/>
<dbReference type="InterPro" id="IPR011004">
    <property type="entry name" value="Trimer_LpxA-like_sf"/>
</dbReference>
<organism evidence="3 4">
    <name type="scientific">Microbacterium testaceum</name>
    <name type="common">Aureobacterium testaceum</name>
    <name type="synonym">Brevibacterium testaceum</name>
    <dbReference type="NCBI Taxonomy" id="2033"/>
    <lineage>
        <taxon>Bacteria</taxon>
        <taxon>Bacillati</taxon>
        <taxon>Actinomycetota</taxon>
        <taxon>Actinomycetes</taxon>
        <taxon>Micrococcales</taxon>
        <taxon>Microbacteriaceae</taxon>
        <taxon>Microbacterium</taxon>
    </lineage>
</organism>
<dbReference type="EMBL" id="LDRV01000033">
    <property type="protein sequence ID" value="KTS13183.1"/>
    <property type="molecule type" value="Genomic_DNA"/>
</dbReference>
<dbReference type="Gene3D" id="2.160.10.10">
    <property type="entry name" value="Hexapeptide repeat proteins"/>
    <property type="match status" value="1"/>
</dbReference>
<dbReference type="InterPro" id="IPR001451">
    <property type="entry name" value="Hexapep"/>
</dbReference>
<dbReference type="PATRIC" id="fig|2033.7.peg.1803"/>
<dbReference type="Pfam" id="PF14602">
    <property type="entry name" value="Hexapep_2"/>
    <property type="match status" value="1"/>
</dbReference>
<evidence type="ECO:0000313" key="3">
    <source>
        <dbReference type="EMBL" id="KTS13183.1"/>
    </source>
</evidence>
<evidence type="ECO:0000256" key="2">
    <source>
        <dbReference type="ARBA" id="ARBA00022679"/>
    </source>
</evidence>
<dbReference type="GO" id="GO:0008374">
    <property type="term" value="F:O-acyltransferase activity"/>
    <property type="evidence" value="ECO:0007669"/>
    <property type="project" value="TreeGrafter"/>
</dbReference>
<accession>A0A147F9I6</accession>
<reference evidence="3 4" key="1">
    <citation type="journal article" date="2016" name="Front. Microbiol.">
        <title>Genomic Resource of Rice Seed Associated Bacteria.</title>
        <authorList>
            <person name="Midha S."/>
            <person name="Bansal K."/>
            <person name="Sharma S."/>
            <person name="Kumar N."/>
            <person name="Patil P.P."/>
            <person name="Chaudhry V."/>
            <person name="Patil P.B."/>
        </authorList>
    </citation>
    <scope>NUCLEOTIDE SEQUENCE [LARGE SCALE GENOMIC DNA]</scope>
    <source>
        <strain evidence="3 4">RSA3</strain>
    </source>
</reference>
<name>A0A147F9I6_MICTE</name>
<evidence type="ECO:0000313" key="4">
    <source>
        <dbReference type="Proteomes" id="UP000072189"/>
    </source>
</evidence>
<dbReference type="Proteomes" id="UP000072189">
    <property type="component" value="Unassembled WGS sequence"/>
</dbReference>
<keyword evidence="2" id="KW-0808">Transferase</keyword>
<dbReference type="RefSeq" id="WP_058613666.1">
    <property type="nucleotide sequence ID" value="NZ_LDRV01000033.1"/>
</dbReference>
<sequence length="177" mass="19123">MKWPYIKYRVLKAMNGTVAASRAMGCTVGDGCRILSKIVTTEPWLVKIGDRVTISANVTLVTHDGSGWLVSDERGRRFRYAPVTIGSDVFVGTGAIIMPGVRIGDRCVVGAGSVVTKSVPDGIVVAGNPARPISTWDDFTARVASWPAESDKIGADYRSRVDSIREQEYRPDMTSSA</sequence>
<dbReference type="GO" id="GO:0005829">
    <property type="term" value="C:cytosol"/>
    <property type="evidence" value="ECO:0007669"/>
    <property type="project" value="TreeGrafter"/>
</dbReference>
<dbReference type="PANTHER" id="PTHR23416">
    <property type="entry name" value="SIALIC ACID SYNTHASE-RELATED"/>
    <property type="match status" value="1"/>
</dbReference>
<comment type="similarity">
    <text evidence="1">Belongs to the transferase hexapeptide repeat family.</text>
</comment>
<protein>
    <recommendedName>
        <fullName evidence="5">Acyltransferase</fullName>
    </recommendedName>
</protein>
<dbReference type="AlphaFoldDB" id="A0A147F9I6"/>
<gene>
    <name evidence="3" type="ORF">RSA3_06015</name>
</gene>